<dbReference type="Proteomes" id="UP000287972">
    <property type="component" value="Unassembled WGS sequence"/>
</dbReference>
<reference evidence="2 3" key="1">
    <citation type="submission" date="2017-06" db="EMBL/GenBank/DDBJ databases">
        <title>Comparative genomic analysis of Ambrosia Fusariam Clade fungi.</title>
        <authorList>
            <person name="Stajich J.E."/>
            <person name="Carrillo J."/>
            <person name="Kijimoto T."/>
            <person name="Eskalen A."/>
            <person name="O'Donnell K."/>
            <person name="Kasson M."/>
        </authorList>
    </citation>
    <scope>NUCLEOTIDE SEQUENCE [LARGE SCALE GENOMIC DNA]</scope>
    <source>
        <strain evidence="2 3">NRRL62606</strain>
    </source>
</reference>
<name>A0A428SFX7_9HYPO</name>
<organism evidence="2 3">
    <name type="scientific">Fusarium floridanum</name>
    <dbReference type="NCBI Taxonomy" id="1325733"/>
    <lineage>
        <taxon>Eukaryota</taxon>
        <taxon>Fungi</taxon>
        <taxon>Dikarya</taxon>
        <taxon>Ascomycota</taxon>
        <taxon>Pezizomycotina</taxon>
        <taxon>Sordariomycetes</taxon>
        <taxon>Hypocreomycetidae</taxon>
        <taxon>Hypocreales</taxon>
        <taxon>Nectriaceae</taxon>
        <taxon>Fusarium</taxon>
        <taxon>Fusarium solani species complex</taxon>
    </lineage>
</organism>
<dbReference type="InterPro" id="IPR001810">
    <property type="entry name" value="F-box_dom"/>
</dbReference>
<comment type="caution">
    <text evidence="2">The sequence shown here is derived from an EMBL/GenBank/DDBJ whole genome shotgun (WGS) entry which is preliminary data.</text>
</comment>
<sequence>MPAHIERLPNELFEPILHDLSLLDVAHLNQSSKPLNKSLDTYLLRLPTAKHRLMRWGCQNGERWAIEKALAHGADITLVEVGPIVSSTICLAARRHQYETIRFLLESGARLSPGGLDHRQERALKKRLFEPRNPKLLQLFLEFRSGNPIPNLQEGLDDALLRCVRMGLDHEICQQWMDLGANPASLPGKSDDPQSPFSMAVLSGSLPLMRLLLPPDVNLGVPNDTSLFELPRYAYADLHPWHSIPILAAARSMATTGKTDMMDALLDMGGDINLSVKCYLAAFGLPKHEPHPVNPLLTYVLSLDMNEDLGAMKVTPSQGIKYLLEKGAKFDKPRLKRDDEYSFQTSQDSLVIPLIALLWEKHNGLRCLLNNEIFAVFKVLIENGGAKEGVSAMLVPVDPGYRGPRHLRVYGRRPPGDDKGPLTDDEYRVLMERWGTLLDLMLRDENFEISLLVEIDTLFLEFIKAMFSRQLELMADVSEESSVNELYQFIDESHPTTIQKLVEKGASLDRKSITGPSYADIVDRDRTSLLKNIFDQADLNRDSYYLPQWRPWGRMQYPLQEARQRSFIAMLVAMGARPFLNTPDPEKHSPPAYDKLRAAFRGEIIEGEKLLWNPRCGFLWDGSWKDNDTDMNDV</sequence>
<proteinExistence type="predicted"/>
<evidence type="ECO:0000313" key="2">
    <source>
        <dbReference type="EMBL" id="RSL88679.1"/>
    </source>
</evidence>
<gene>
    <name evidence="2" type="ORF">CEP51_001617</name>
</gene>
<dbReference type="InterPro" id="IPR036770">
    <property type="entry name" value="Ankyrin_rpt-contain_sf"/>
</dbReference>
<evidence type="ECO:0000313" key="3">
    <source>
        <dbReference type="Proteomes" id="UP000287972"/>
    </source>
</evidence>
<accession>A0A428SFX7</accession>
<dbReference type="AlphaFoldDB" id="A0A428SFX7"/>
<feature type="domain" description="F-box" evidence="1">
    <location>
        <begin position="2"/>
        <end position="46"/>
    </location>
</feature>
<dbReference type="Gene3D" id="1.25.40.20">
    <property type="entry name" value="Ankyrin repeat-containing domain"/>
    <property type="match status" value="1"/>
</dbReference>
<dbReference type="PROSITE" id="PS50181">
    <property type="entry name" value="FBOX"/>
    <property type="match status" value="1"/>
</dbReference>
<protein>
    <recommendedName>
        <fullName evidence="1">F-box domain-containing protein</fullName>
    </recommendedName>
</protein>
<dbReference type="EMBL" id="NKCL01000021">
    <property type="protein sequence ID" value="RSL88679.1"/>
    <property type="molecule type" value="Genomic_DNA"/>
</dbReference>
<dbReference type="SUPFAM" id="SSF48403">
    <property type="entry name" value="Ankyrin repeat"/>
    <property type="match status" value="1"/>
</dbReference>
<evidence type="ECO:0000259" key="1">
    <source>
        <dbReference type="PROSITE" id="PS50181"/>
    </source>
</evidence>
<keyword evidence="3" id="KW-1185">Reference proteome</keyword>